<dbReference type="SUPFAM" id="SSF50447">
    <property type="entry name" value="Translation proteins"/>
    <property type="match status" value="1"/>
</dbReference>
<dbReference type="SUPFAM" id="SSF54980">
    <property type="entry name" value="EF-G C-terminal domain-like"/>
    <property type="match status" value="2"/>
</dbReference>
<name>A0A9W6PB69_9ACTN</name>
<dbReference type="CDD" id="cd01434">
    <property type="entry name" value="EFG_mtEFG1_IV"/>
    <property type="match status" value="1"/>
</dbReference>
<keyword evidence="6" id="KW-1185">Reference proteome</keyword>
<dbReference type="PROSITE" id="PS51722">
    <property type="entry name" value="G_TR_2"/>
    <property type="match status" value="1"/>
</dbReference>
<dbReference type="PANTHER" id="PTHR43261:SF6">
    <property type="entry name" value="ELONGATION FACTOR G-LIKE PROTEIN"/>
    <property type="match status" value="1"/>
</dbReference>
<dbReference type="InterPro" id="IPR000795">
    <property type="entry name" value="T_Tr_GTP-bd_dom"/>
</dbReference>
<dbReference type="Pfam" id="PF00679">
    <property type="entry name" value="EFG_C"/>
    <property type="match status" value="1"/>
</dbReference>
<dbReference type="PANTHER" id="PTHR43261">
    <property type="entry name" value="TRANSLATION ELONGATION FACTOR G-RELATED"/>
    <property type="match status" value="1"/>
</dbReference>
<gene>
    <name evidence="5" type="ORF">Nans01_47150</name>
</gene>
<dbReference type="AlphaFoldDB" id="A0A9W6PB69"/>
<feature type="region of interest" description="Disordered" evidence="3">
    <location>
        <begin position="1"/>
        <end position="22"/>
    </location>
</feature>
<dbReference type="GO" id="GO:0003924">
    <property type="term" value="F:GTPase activity"/>
    <property type="evidence" value="ECO:0007669"/>
    <property type="project" value="InterPro"/>
</dbReference>
<dbReference type="Gene3D" id="3.40.50.300">
    <property type="entry name" value="P-loop containing nucleotide triphosphate hydrolases"/>
    <property type="match status" value="1"/>
</dbReference>
<keyword evidence="5" id="KW-0648">Protein biosynthesis</keyword>
<dbReference type="EMBL" id="BSQG01000014">
    <property type="protein sequence ID" value="GLU50364.1"/>
    <property type="molecule type" value="Genomic_DNA"/>
</dbReference>
<dbReference type="RefSeq" id="WP_285761902.1">
    <property type="nucleotide sequence ID" value="NZ_BSQG01000014.1"/>
</dbReference>
<accession>A0A9W6PB69</accession>
<dbReference type="Pfam" id="PF22042">
    <property type="entry name" value="EF-G_D2"/>
    <property type="match status" value="1"/>
</dbReference>
<dbReference type="InterPro" id="IPR020568">
    <property type="entry name" value="Ribosomal_Su5_D2-typ_SF"/>
</dbReference>
<dbReference type="InterPro" id="IPR005225">
    <property type="entry name" value="Small_GTP-bd"/>
</dbReference>
<dbReference type="CDD" id="cd04170">
    <property type="entry name" value="EF-G_bact"/>
    <property type="match status" value="1"/>
</dbReference>
<dbReference type="Gene3D" id="3.30.70.870">
    <property type="entry name" value="Elongation Factor G (Translational Gtpase), domain 3"/>
    <property type="match status" value="1"/>
</dbReference>
<evidence type="ECO:0000313" key="5">
    <source>
        <dbReference type="EMBL" id="GLU50364.1"/>
    </source>
</evidence>
<dbReference type="InterPro" id="IPR041095">
    <property type="entry name" value="EFG_II"/>
</dbReference>
<dbReference type="GO" id="GO:0005525">
    <property type="term" value="F:GTP binding"/>
    <property type="evidence" value="ECO:0007669"/>
    <property type="project" value="UniProtKB-KW"/>
</dbReference>
<dbReference type="SUPFAM" id="SSF54211">
    <property type="entry name" value="Ribosomal protein S5 domain 2-like"/>
    <property type="match status" value="1"/>
</dbReference>
<dbReference type="NCBIfam" id="NF009377">
    <property type="entry name" value="PRK12740.1-1"/>
    <property type="match status" value="1"/>
</dbReference>
<feature type="compositionally biased region" description="Basic and acidic residues" evidence="3">
    <location>
        <begin position="366"/>
        <end position="376"/>
    </location>
</feature>
<dbReference type="NCBIfam" id="NF009381">
    <property type="entry name" value="PRK12740.1-5"/>
    <property type="match status" value="1"/>
</dbReference>
<evidence type="ECO:0000313" key="6">
    <source>
        <dbReference type="Proteomes" id="UP001165092"/>
    </source>
</evidence>
<dbReference type="InterPro" id="IPR053905">
    <property type="entry name" value="EF-G-like_DII"/>
</dbReference>
<dbReference type="FunFam" id="3.30.70.240:FF:000001">
    <property type="entry name" value="Elongation factor G"/>
    <property type="match status" value="1"/>
</dbReference>
<dbReference type="InterPro" id="IPR035649">
    <property type="entry name" value="EFG_V"/>
</dbReference>
<dbReference type="Pfam" id="PF03764">
    <property type="entry name" value="EFG_IV"/>
    <property type="match status" value="1"/>
</dbReference>
<keyword evidence="2" id="KW-0342">GTP-binding</keyword>
<dbReference type="NCBIfam" id="TIGR00231">
    <property type="entry name" value="small_GTP"/>
    <property type="match status" value="1"/>
</dbReference>
<dbReference type="CDD" id="cd03713">
    <property type="entry name" value="EFG_mtEFG_C"/>
    <property type="match status" value="1"/>
</dbReference>
<dbReference type="SMART" id="SM00838">
    <property type="entry name" value="EFG_C"/>
    <property type="match status" value="1"/>
</dbReference>
<dbReference type="Gene3D" id="3.30.230.10">
    <property type="match status" value="1"/>
</dbReference>
<evidence type="ECO:0000256" key="1">
    <source>
        <dbReference type="ARBA" id="ARBA00022741"/>
    </source>
</evidence>
<feature type="domain" description="Tr-type G" evidence="4">
    <location>
        <begin position="20"/>
        <end position="297"/>
    </location>
</feature>
<dbReference type="InterPro" id="IPR014721">
    <property type="entry name" value="Ribsml_uS5_D2-typ_fold_subgr"/>
</dbReference>
<dbReference type="Gene3D" id="2.40.30.10">
    <property type="entry name" value="Translation factors"/>
    <property type="match status" value="1"/>
</dbReference>
<proteinExistence type="predicted"/>
<dbReference type="InterPro" id="IPR005517">
    <property type="entry name" value="Transl_elong_EFG/EF2_IV"/>
</dbReference>
<organism evidence="5 6">
    <name type="scientific">Nocardiopsis ansamitocini</name>
    <dbReference type="NCBI Taxonomy" id="1670832"/>
    <lineage>
        <taxon>Bacteria</taxon>
        <taxon>Bacillati</taxon>
        <taxon>Actinomycetota</taxon>
        <taxon>Actinomycetes</taxon>
        <taxon>Streptosporangiales</taxon>
        <taxon>Nocardiopsidaceae</taxon>
        <taxon>Nocardiopsis</taxon>
    </lineage>
</organism>
<dbReference type="FunFam" id="2.40.30.10:FF:000151">
    <property type="entry name" value="Translation elongation factor EF-G"/>
    <property type="match status" value="1"/>
</dbReference>
<evidence type="ECO:0000256" key="2">
    <source>
        <dbReference type="ARBA" id="ARBA00023134"/>
    </source>
</evidence>
<evidence type="ECO:0000259" key="4">
    <source>
        <dbReference type="PROSITE" id="PS51722"/>
    </source>
</evidence>
<dbReference type="InterPro" id="IPR027417">
    <property type="entry name" value="P-loop_NTPase"/>
</dbReference>
<dbReference type="InterPro" id="IPR035647">
    <property type="entry name" value="EFG_III/V"/>
</dbReference>
<dbReference type="SMART" id="SM00889">
    <property type="entry name" value="EFG_IV"/>
    <property type="match status" value="1"/>
</dbReference>
<dbReference type="GO" id="GO:0003746">
    <property type="term" value="F:translation elongation factor activity"/>
    <property type="evidence" value="ECO:0007669"/>
    <property type="project" value="UniProtKB-KW"/>
</dbReference>
<protein>
    <submittedName>
        <fullName evidence="5">Elongation factor G</fullName>
    </submittedName>
</protein>
<comment type="caution">
    <text evidence="5">The sequence shown here is derived from an EMBL/GenBank/DDBJ whole genome shotgun (WGS) entry which is preliminary data.</text>
</comment>
<dbReference type="Pfam" id="PF14492">
    <property type="entry name" value="EFG_III"/>
    <property type="match status" value="1"/>
</dbReference>
<dbReference type="InterPro" id="IPR000640">
    <property type="entry name" value="EFG_V-like"/>
</dbReference>
<dbReference type="Pfam" id="PF00009">
    <property type="entry name" value="GTP_EFTU"/>
    <property type="match status" value="1"/>
</dbReference>
<feature type="region of interest" description="Disordered" evidence="3">
    <location>
        <begin position="365"/>
        <end position="387"/>
    </location>
</feature>
<dbReference type="GO" id="GO:0032790">
    <property type="term" value="P:ribosome disassembly"/>
    <property type="evidence" value="ECO:0007669"/>
    <property type="project" value="TreeGrafter"/>
</dbReference>
<evidence type="ECO:0000256" key="3">
    <source>
        <dbReference type="SAM" id="MobiDB-lite"/>
    </source>
</evidence>
<dbReference type="Proteomes" id="UP001165092">
    <property type="component" value="Unassembled WGS sequence"/>
</dbReference>
<reference evidence="5" key="1">
    <citation type="submission" date="2023-02" db="EMBL/GenBank/DDBJ databases">
        <title>Nocardiopsis ansamitocini NBRC 112285.</title>
        <authorList>
            <person name="Ichikawa N."/>
            <person name="Sato H."/>
            <person name="Tonouchi N."/>
        </authorList>
    </citation>
    <scope>NUCLEOTIDE SEQUENCE</scope>
    <source>
        <strain evidence="5">NBRC 112285</strain>
    </source>
</reference>
<dbReference type="InterPro" id="IPR047872">
    <property type="entry name" value="EFG_IV"/>
</dbReference>
<dbReference type="SUPFAM" id="SSF52540">
    <property type="entry name" value="P-loop containing nucleoside triphosphate hydrolases"/>
    <property type="match status" value="1"/>
</dbReference>
<keyword evidence="5" id="KW-0251">Elongation factor</keyword>
<keyword evidence="1" id="KW-0547">Nucleotide-binding</keyword>
<dbReference type="PRINTS" id="PR00315">
    <property type="entry name" value="ELONGATNFCT"/>
</dbReference>
<sequence>MADRSGSAADGRGPRASRPQNIRNVVLVGPSGSGKTTLVEALLVESGVLNRAGRVEEGTTVSDHDEAEARQQRSVNLDVAPVWVGDVKVNLLDTPGYVDFVGELRAGLRAADAALFVVSATDGIDGRTRLLWEECAVLGMPRAVAVTKIDHHRADFAGVVEQCREVFGPGVVPAYVPVMTGEGDERSVGGLLGLLSQRYHDYSSGSRVEGEPPEELVARNEELRTELIEGVIQESEDETLMDRYMAGEDLDRAMLVADLEAAVARGGFHPVLALSALSGVGVAELRAELPLACPSPAERPLPPFTRADGRPAPALSCDPDGRLLAEVVKTVTDPYVGRVSLVRVFSGTLRPDTVVHVCGHGSAARGRQDHEADERVGPLTVPTGRRTDPVGAVVAGDVCAVAKLTRAETGDTLSEKDAPLCMTPWAFPDPLLPTAVHAVHDADEERLVQALSRLTSEDSTLRVEVNPETHQMVLWCMGEAHLDLTLDRFSNRYGVAVETDAVRVPLRETFSVESRGLGRNVKQSGGHGEYGICRIKVEPLPSGAGVEFVDEIVGGVVPRQYVPSVEKGVRAQMELGVLSGYPMVDVRVTLYDGKAHSVDSSDMAFQKAGRLALKDAAESTRVCVLEPVDLVSVLVADDCMGAVMSDLSARRGRVVSSEPAPGGRILIKAEVPQLEIARYAVDLRSLSHGTGAFSRDYLRHEPLPTQLAHRYAEAAEGEGIAAGRR</sequence>
<dbReference type="Gene3D" id="3.30.70.240">
    <property type="match status" value="1"/>
</dbReference>
<dbReference type="InterPro" id="IPR009000">
    <property type="entry name" value="Transl_B-barrel_sf"/>
</dbReference>